<accession>A0A3N4IWF2</accession>
<reference evidence="1 2" key="1">
    <citation type="journal article" date="2018" name="Nat. Ecol. Evol.">
        <title>Pezizomycetes genomes reveal the molecular basis of ectomycorrhizal truffle lifestyle.</title>
        <authorList>
            <person name="Murat C."/>
            <person name="Payen T."/>
            <person name="Noel B."/>
            <person name="Kuo A."/>
            <person name="Morin E."/>
            <person name="Chen J."/>
            <person name="Kohler A."/>
            <person name="Krizsan K."/>
            <person name="Balestrini R."/>
            <person name="Da Silva C."/>
            <person name="Montanini B."/>
            <person name="Hainaut M."/>
            <person name="Levati E."/>
            <person name="Barry K.W."/>
            <person name="Belfiori B."/>
            <person name="Cichocki N."/>
            <person name="Clum A."/>
            <person name="Dockter R.B."/>
            <person name="Fauchery L."/>
            <person name="Guy J."/>
            <person name="Iotti M."/>
            <person name="Le Tacon F."/>
            <person name="Lindquist E.A."/>
            <person name="Lipzen A."/>
            <person name="Malagnac F."/>
            <person name="Mello A."/>
            <person name="Molinier V."/>
            <person name="Miyauchi S."/>
            <person name="Poulain J."/>
            <person name="Riccioni C."/>
            <person name="Rubini A."/>
            <person name="Sitrit Y."/>
            <person name="Splivallo R."/>
            <person name="Traeger S."/>
            <person name="Wang M."/>
            <person name="Zifcakova L."/>
            <person name="Wipf D."/>
            <person name="Zambonelli A."/>
            <person name="Paolocci F."/>
            <person name="Nowrousian M."/>
            <person name="Ottonello S."/>
            <person name="Baldrian P."/>
            <person name="Spatafora J.W."/>
            <person name="Henrissat B."/>
            <person name="Nagy L.G."/>
            <person name="Aury J.M."/>
            <person name="Wincker P."/>
            <person name="Grigoriev I.V."/>
            <person name="Bonfante P."/>
            <person name="Martin F.M."/>
        </authorList>
    </citation>
    <scope>NUCLEOTIDE SEQUENCE [LARGE SCALE GENOMIC DNA]</scope>
    <source>
        <strain evidence="1 2">120613-1</strain>
    </source>
</reference>
<sequence length="144" mass="16326">MQNHLQVSGNLDATIIAQIQHAFLQSNLYVQLFHSVGDLIVSNPAIVQTLHLQIQDPREHGKDPCTYNTLAANEIGVLIDGMREENVQSWEIVLHYKGAEHQDEHLKRISELHASYLPLRYPLILLQGEQVWHPNIPLAGNELT</sequence>
<gene>
    <name evidence="1" type="ORF">L873DRAFT_433621</name>
</gene>
<organism evidence="1 2">
    <name type="scientific">Choiromyces venosus 120613-1</name>
    <dbReference type="NCBI Taxonomy" id="1336337"/>
    <lineage>
        <taxon>Eukaryota</taxon>
        <taxon>Fungi</taxon>
        <taxon>Dikarya</taxon>
        <taxon>Ascomycota</taxon>
        <taxon>Pezizomycotina</taxon>
        <taxon>Pezizomycetes</taxon>
        <taxon>Pezizales</taxon>
        <taxon>Tuberaceae</taxon>
        <taxon>Choiromyces</taxon>
    </lineage>
</organism>
<evidence type="ECO:0000313" key="1">
    <source>
        <dbReference type="EMBL" id="RPA90522.1"/>
    </source>
</evidence>
<dbReference type="AlphaFoldDB" id="A0A3N4IWF2"/>
<dbReference type="OrthoDB" id="4332274at2759"/>
<dbReference type="EMBL" id="ML120522">
    <property type="protein sequence ID" value="RPA90522.1"/>
    <property type="molecule type" value="Genomic_DNA"/>
</dbReference>
<name>A0A3N4IWF2_9PEZI</name>
<dbReference type="PANTHER" id="PTHR45786:SF74">
    <property type="entry name" value="ATP-DEPENDENT DNA HELICASE"/>
    <property type="match status" value="1"/>
</dbReference>
<protein>
    <submittedName>
        <fullName evidence="1">Uncharacterized protein</fullName>
    </submittedName>
</protein>
<proteinExistence type="predicted"/>
<dbReference type="Proteomes" id="UP000276215">
    <property type="component" value="Unassembled WGS sequence"/>
</dbReference>
<feature type="non-terminal residue" evidence="1">
    <location>
        <position position="144"/>
    </location>
</feature>
<dbReference type="STRING" id="1336337.A0A3N4IWF2"/>
<evidence type="ECO:0000313" key="2">
    <source>
        <dbReference type="Proteomes" id="UP000276215"/>
    </source>
</evidence>
<dbReference type="PANTHER" id="PTHR45786">
    <property type="entry name" value="DNA BINDING PROTEIN-LIKE"/>
    <property type="match status" value="1"/>
</dbReference>
<keyword evidence="2" id="KW-1185">Reference proteome</keyword>